<comment type="caution">
    <text evidence="1">The sequence shown here is derived from an EMBL/GenBank/DDBJ whole genome shotgun (WGS) entry which is preliminary data.</text>
</comment>
<sequence>MTISVYPVNVFMQPSADIGAFLSDLEQYISSSNFPHHVILGDINIDTLKSDPVNTSYLNILSCSHFMNSIQIPTRYNFCLDHINVNFYDKFLTSGTITTSIADHLLTFIKIENLTNYFNITKSTNIRNYKKINEELFLKDLSKVDWNSEVYAKNDVNSRYDSFFKIFMDLCNKHAPLVKFSTNCPRKLKTNKRPWISVELIKLMNKRDYVYRQSLNSPLNLKLKFKHKTLNNLVTKNLRRSKTSYFESFFENTSDSSKCWKVINEHLGKNRSKGLNAPKSLTSENITLTEDKDIANSFNKYFTSMGTTLSKKFTDDNFDFTARKSDKKLDEQFSFTNIESTVIESLLKDM</sequence>
<evidence type="ECO:0000313" key="1">
    <source>
        <dbReference type="EMBL" id="KAF6019631.1"/>
    </source>
</evidence>
<dbReference type="GO" id="GO:0061343">
    <property type="term" value="P:cell adhesion involved in heart morphogenesis"/>
    <property type="evidence" value="ECO:0007669"/>
    <property type="project" value="TreeGrafter"/>
</dbReference>
<evidence type="ECO:0008006" key="3">
    <source>
        <dbReference type="Google" id="ProtNLM"/>
    </source>
</evidence>
<keyword evidence="2" id="KW-1185">Reference proteome</keyword>
<dbReference type="Proteomes" id="UP000593567">
    <property type="component" value="Unassembled WGS sequence"/>
</dbReference>
<dbReference type="EMBL" id="VXIV02003217">
    <property type="protein sequence ID" value="KAF6019631.1"/>
    <property type="molecule type" value="Genomic_DNA"/>
</dbReference>
<organism evidence="1 2">
    <name type="scientific">Bugula neritina</name>
    <name type="common">Brown bryozoan</name>
    <name type="synonym">Sertularia neritina</name>
    <dbReference type="NCBI Taxonomy" id="10212"/>
    <lineage>
        <taxon>Eukaryota</taxon>
        <taxon>Metazoa</taxon>
        <taxon>Spiralia</taxon>
        <taxon>Lophotrochozoa</taxon>
        <taxon>Bryozoa</taxon>
        <taxon>Gymnolaemata</taxon>
        <taxon>Cheilostomatida</taxon>
        <taxon>Flustrina</taxon>
        <taxon>Buguloidea</taxon>
        <taxon>Bugulidae</taxon>
        <taxon>Bugula</taxon>
    </lineage>
</organism>
<gene>
    <name evidence="1" type="ORF">EB796_022050</name>
</gene>
<dbReference type="GO" id="GO:0007508">
    <property type="term" value="P:larval heart development"/>
    <property type="evidence" value="ECO:0007669"/>
    <property type="project" value="TreeGrafter"/>
</dbReference>
<proteinExistence type="predicted"/>
<reference evidence="1" key="1">
    <citation type="submission" date="2020-06" db="EMBL/GenBank/DDBJ databases">
        <title>Draft genome of Bugula neritina, a colonial animal packing powerful symbionts and potential medicines.</title>
        <authorList>
            <person name="Rayko M."/>
        </authorList>
    </citation>
    <scope>NUCLEOTIDE SEQUENCE [LARGE SCALE GENOMIC DNA]</scope>
    <source>
        <strain evidence="1">Kwan_BN1</strain>
    </source>
</reference>
<dbReference type="AlphaFoldDB" id="A0A7J7J1S4"/>
<protein>
    <recommendedName>
        <fullName evidence="3">Endonuclease/exonuclease/phosphatase domain-containing protein</fullName>
    </recommendedName>
</protein>
<name>A0A7J7J1S4_BUGNE</name>
<accession>A0A7J7J1S4</accession>
<dbReference type="PANTHER" id="PTHR33395">
    <property type="entry name" value="TRANSCRIPTASE, PUTATIVE-RELATED-RELATED"/>
    <property type="match status" value="1"/>
</dbReference>
<dbReference type="GO" id="GO:0031012">
    <property type="term" value="C:extracellular matrix"/>
    <property type="evidence" value="ECO:0007669"/>
    <property type="project" value="TreeGrafter"/>
</dbReference>
<dbReference type="OrthoDB" id="410381at2759"/>
<evidence type="ECO:0000313" key="2">
    <source>
        <dbReference type="Proteomes" id="UP000593567"/>
    </source>
</evidence>
<dbReference type="PANTHER" id="PTHR33395:SF22">
    <property type="entry name" value="REVERSE TRANSCRIPTASE DOMAIN-CONTAINING PROTEIN"/>
    <property type="match status" value="1"/>
</dbReference>